<organism evidence="2 3">
    <name type="scientific">Plastoroseomonas hellenica</name>
    <dbReference type="NCBI Taxonomy" id="2687306"/>
    <lineage>
        <taxon>Bacteria</taxon>
        <taxon>Pseudomonadati</taxon>
        <taxon>Pseudomonadota</taxon>
        <taxon>Alphaproteobacteria</taxon>
        <taxon>Acetobacterales</taxon>
        <taxon>Acetobacteraceae</taxon>
        <taxon>Plastoroseomonas</taxon>
    </lineage>
</organism>
<keyword evidence="3" id="KW-1185">Reference proteome</keyword>
<comment type="caution">
    <text evidence="2">The sequence shown here is derived from an EMBL/GenBank/DDBJ whole genome shotgun (WGS) entry which is preliminary data.</text>
</comment>
<reference evidence="3" key="1">
    <citation type="journal article" date="2021" name="Syst. Appl. Microbiol.">
        <title>Roseomonas hellenica sp. nov., isolated from roots of wild-growing Alkanna tinctoria.</title>
        <authorList>
            <person name="Rat A."/>
            <person name="Naranjo H.D."/>
            <person name="Lebbe L."/>
            <person name="Cnockaert M."/>
            <person name="Krigas N."/>
            <person name="Grigoriadou K."/>
            <person name="Maloupa E."/>
            <person name="Willems A."/>
        </authorList>
    </citation>
    <scope>NUCLEOTIDE SEQUENCE [LARGE SCALE GENOMIC DNA]</scope>
    <source>
        <strain evidence="3">LMG 31523</strain>
    </source>
</reference>
<evidence type="ECO:0000313" key="2">
    <source>
        <dbReference type="EMBL" id="MBR0667390.1"/>
    </source>
</evidence>
<evidence type="ECO:0000256" key="1">
    <source>
        <dbReference type="SAM" id="MobiDB-lite"/>
    </source>
</evidence>
<evidence type="ECO:0000313" key="3">
    <source>
        <dbReference type="Proteomes" id="UP001196870"/>
    </source>
</evidence>
<accession>A0ABS5F4D0</accession>
<protein>
    <submittedName>
        <fullName evidence="2">Stress-induced protein</fullName>
    </submittedName>
</protein>
<feature type="region of interest" description="Disordered" evidence="1">
    <location>
        <begin position="1"/>
        <end position="75"/>
    </location>
</feature>
<proteinExistence type="predicted"/>
<dbReference type="RefSeq" id="WP_211855170.1">
    <property type="nucleotide sequence ID" value="NZ_JAAGBB010000034.1"/>
</dbReference>
<sequence length="75" mass="7650">MTEAGKKSRRGFAAMNDDKQRDLAARGGRSVPPGKRSFARDPALAAEAGRKGGGHAHSGAGTRSGSSGGTDRPED</sequence>
<dbReference type="Proteomes" id="UP001196870">
    <property type="component" value="Unassembled WGS sequence"/>
</dbReference>
<name>A0ABS5F4D0_9PROT</name>
<dbReference type="EMBL" id="JAAGBB010000034">
    <property type="protein sequence ID" value="MBR0667390.1"/>
    <property type="molecule type" value="Genomic_DNA"/>
</dbReference>
<gene>
    <name evidence="2" type="ORF">GXW71_23745</name>
</gene>